<name>A0A8J7IVM5_9BACT</name>
<gene>
    <name evidence="1" type="ORF">JFN93_00855</name>
</gene>
<reference evidence="1" key="1">
    <citation type="submission" date="2020-12" db="EMBL/GenBank/DDBJ databases">
        <title>Geomonas sp. Red875, isolated from river sediment.</title>
        <authorList>
            <person name="Xu Z."/>
            <person name="Zhang Z."/>
            <person name="Masuda Y."/>
            <person name="Itoh H."/>
            <person name="Senoo K."/>
        </authorList>
    </citation>
    <scope>NUCLEOTIDE SEQUENCE</scope>
    <source>
        <strain evidence="1">Red875</strain>
    </source>
</reference>
<dbReference type="Pfam" id="PF14407">
    <property type="entry name" value="Frankia_peptide"/>
    <property type="match status" value="1"/>
</dbReference>
<dbReference type="AlphaFoldDB" id="A0A8J7IVM5"/>
<dbReference type="Proteomes" id="UP000636888">
    <property type="component" value="Unassembled WGS sequence"/>
</dbReference>
<comment type="caution">
    <text evidence="1">The sequence shown here is derived from an EMBL/GenBank/DDBJ whole genome shotgun (WGS) entry which is preliminary data.</text>
</comment>
<dbReference type="RefSeq" id="WP_199382084.1">
    <property type="nucleotide sequence ID" value="NZ_JAEMHM010000001.1"/>
</dbReference>
<dbReference type="NCBIfam" id="NF038399">
    <property type="entry name" value="NH_RiPP_Os17"/>
    <property type="match status" value="1"/>
</dbReference>
<evidence type="ECO:0000313" key="1">
    <source>
        <dbReference type="EMBL" id="MBJ6723242.1"/>
    </source>
</evidence>
<protein>
    <submittedName>
        <fullName evidence="1">Franean1_4349 family RiPP</fullName>
    </submittedName>
</protein>
<keyword evidence="2" id="KW-1185">Reference proteome</keyword>
<organism evidence="1 2">
    <name type="scientific">Geomesophilobacter sediminis</name>
    <dbReference type="NCBI Taxonomy" id="2798584"/>
    <lineage>
        <taxon>Bacteria</taxon>
        <taxon>Pseudomonadati</taxon>
        <taxon>Thermodesulfobacteriota</taxon>
        <taxon>Desulfuromonadia</taxon>
        <taxon>Geobacterales</taxon>
        <taxon>Geobacteraceae</taxon>
        <taxon>Geomesophilobacter</taxon>
    </lineage>
</organism>
<accession>A0A8J7IVM5</accession>
<evidence type="ECO:0000313" key="2">
    <source>
        <dbReference type="Proteomes" id="UP000636888"/>
    </source>
</evidence>
<dbReference type="InterPro" id="IPR029502">
    <property type="entry name" value="Ribosomal_synth"/>
</dbReference>
<proteinExistence type="predicted"/>
<sequence>MAQDAVERVLGRLITDERFRRAVSDSLEAACVQQGYTLSPTELRFLSELELKEIGALAARINPGLMRADTPLP</sequence>
<dbReference type="EMBL" id="JAEMHM010000001">
    <property type="protein sequence ID" value="MBJ6723242.1"/>
    <property type="molecule type" value="Genomic_DNA"/>
</dbReference>